<dbReference type="AlphaFoldDB" id="A0A1M7JDI9"/>
<dbReference type="RefSeq" id="WP_079587290.1">
    <property type="nucleotide sequence ID" value="NZ_FNTI01000001.1"/>
</dbReference>
<gene>
    <name evidence="3" type="ORF">SAMN05444171_7756</name>
</gene>
<feature type="signal peptide" evidence="2">
    <location>
        <begin position="1"/>
        <end position="31"/>
    </location>
</feature>
<feature type="chain" id="PRO_5030032032" evidence="2">
    <location>
        <begin position="32"/>
        <end position="120"/>
    </location>
</feature>
<proteinExistence type="predicted"/>
<dbReference type="Proteomes" id="UP000183208">
    <property type="component" value="Unassembled WGS sequence"/>
</dbReference>
<feature type="region of interest" description="Disordered" evidence="1">
    <location>
        <begin position="35"/>
        <end position="120"/>
    </location>
</feature>
<evidence type="ECO:0000313" key="4">
    <source>
        <dbReference type="Proteomes" id="UP000183208"/>
    </source>
</evidence>
<feature type="compositionally biased region" description="Basic and acidic residues" evidence="1">
    <location>
        <begin position="98"/>
        <end position="112"/>
    </location>
</feature>
<reference evidence="3 4" key="1">
    <citation type="submission" date="2016-10" db="EMBL/GenBank/DDBJ databases">
        <authorList>
            <person name="de Groot N.N."/>
        </authorList>
    </citation>
    <scope>NUCLEOTIDE SEQUENCE [LARGE SCALE GENOMIC DNA]</scope>
    <source>
        <strain evidence="3 4">GAS522</strain>
    </source>
</reference>
<feature type="compositionally biased region" description="Basic and acidic residues" evidence="1">
    <location>
        <begin position="35"/>
        <end position="62"/>
    </location>
</feature>
<keyword evidence="2" id="KW-0732">Signal</keyword>
<evidence type="ECO:0000313" key="3">
    <source>
        <dbReference type="EMBL" id="SEE50167.1"/>
    </source>
</evidence>
<accession>A0A1M7JDI9</accession>
<evidence type="ECO:0000256" key="2">
    <source>
        <dbReference type="SAM" id="SignalP"/>
    </source>
</evidence>
<name>A0A1M7JDI9_9BRAD</name>
<evidence type="ECO:0000256" key="1">
    <source>
        <dbReference type="SAM" id="MobiDB-lite"/>
    </source>
</evidence>
<sequence>MTILSRVFSRVPGLVALIALLAVVMILPASAQDNHVQRYGEKDTEKSATEKAAEKEAQKAYERSLGNIPAQKSTDPWGIVRSDDAPKAAKAAPAKPKVKNEAAKTDATKSADSKTGAAAK</sequence>
<protein>
    <submittedName>
        <fullName evidence="3">Uncharacterized protein</fullName>
    </submittedName>
</protein>
<dbReference type="EMBL" id="FNTI01000001">
    <property type="protein sequence ID" value="SEE50167.1"/>
    <property type="molecule type" value="Genomic_DNA"/>
</dbReference>
<organism evidence="3 4">
    <name type="scientific">Bradyrhizobium lablabi</name>
    <dbReference type="NCBI Taxonomy" id="722472"/>
    <lineage>
        <taxon>Bacteria</taxon>
        <taxon>Pseudomonadati</taxon>
        <taxon>Pseudomonadota</taxon>
        <taxon>Alphaproteobacteria</taxon>
        <taxon>Hyphomicrobiales</taxon>
        <taxon>Nitrobacteraceae</taxon>
        <taxon>Bradyrhizobium</taxon>
    </lineage>
</organism>